<evidence type="ECO:0000259" key="1">
    <source>
        <dbReference type="Pfam" id="PF13201"/>
    </source>
</evidence>
<sequence>MQKYIFSFISLLVLSSCLKNDIPYPYIFGSVNSFQIEGQKGNAIISDEHMTIEVKVPYGTDLSQLKVADIDIIEGGTFSPKKEEMTDFTQGIDFMVTTYQDYTWSISVIEDDFNIVIHQLEIEGQISSDIDELNQKITVIIPNNLSIEQLKVVSFDYFPTSVEAVPNIFEVVDFTTPQKVSFEGIEWTIEVLYEDDNIELVGDQIVFSNFMSWYYGGRKSDESNNSRKFYLPGEEFDTTPWRSGDVGAADLIIPTGVETVYPSPSIYNYEYTTLKTTSALGVVAAGSLFVGDIQGSGLVNVQTDFGIPFTDRPRSFTTNIQYIPETYKGDLDQCDIYVLLQVREGSGDDEKRYRLATGWFRSDEVMLNFKELNIPLLYGNHNDLAPFMMPSSSNTRLPEHGFASTDLEPTHIVVVFSSSFDGANFNGGVGSELRIKNFDLKY</sequence>
<dbReference type="Gene3D" id="2.60.40.2340">
    <property type="match status" value="1"/>
</dbReference>
<dbReference type="AlphaFoldDB" id="A0A1S1YU27"/>
<reference evidence="2 3" key="1">
    <citation type="journal article" date="2012" name="Int. J. Syst. Evol. Microbiol.">
        <title>Flammeovirga pacifica sp. nov., isolated from deep-sea sediment.</title>
        <authorList>
            <person name="Xu H."/>
            <person name="Fu Y."/>
            <person name="Yang N."/>
            <person name="Ding Z."/>
            <person name="Lai Q."/>
            <person name="Zeng R."/>
        </authorList>
    </citation>
    <scope>NUCLEOTIDE SEQUENCE [LARGE SCALE GENOMIC DNA]</scope>
    <source>
        <strain evidence="3">DSM 24597 / LMG 26175 / WPAGA1</strain>
    </source>
</reference>
<dbReference type="Gene3D" id="2.60.120.890">
    <property type="entry name" value="BT2081, beta-jelly-roll domain"/>
    <property type="match status" value="1"/>
</dbReference>
<dbReference type="InterPro" id="IPR025112">
    <property type="entry name" value="PCMD"/>
</dbReference>
<comment type="caution">
    <text evidence="2">The sequence shown here is derived from an EMBL/GenBank/DDBJ whole genome shotgun (WGS) entry which is preliminary data.</text>
</comment>
<protein>
    <recommendedName>
        <fullName evidence="1">Putative carbohydrate metabolism domain-containing protein</fullName>
    </recommendedName>
</protein>
<dbReference type="EMBL" id="JRYR02000002">
    <property type="protein sequence ID" value="OHX64544.1"/>
    <property type="molecule type" value="Genomic_DNA"/>
</dbReference>
<dbReference type="OrthoDB" id="1466621at2"/>
<accession>A0A1S1YU27</accession>
<feature type="domain" description="Putative carbohydrate metabolism" evidence="1">
    <location>
        <begin position="270"/>
        <end position="440"/>
    </location>
</feature>
<gene>
    <name evidence="2" type="ORF">NH26_23510</name>
</gene>
<keyword evidence="3" id="KW-1185">Reference proteome</keyword>
<dbReference type="InterPro" id="IPR038653">
    <property type="entry name" value="Put_CMD_sf"/>
</dbReference>
<organism evidence="2 3">
    <name type="scientific">Flammeovirga pacifica</name>
    <dbReference type="NCBI Taxonomy" id="915059"/>
    <lineage>
        <taxon>Bacteria</taxon>
        <taxon>Pseudomonadati</taxon>
        <taxon>Bacteroidota</taxon>
        <taxon>Cytophagia</taxon>
        <taxon>Cytophagales</taxon>
        <taxon>Flammeovirgaceae</taxon>
        <taxon>Flammeovirga</taxon>
    </lineage>
</organism>
<evidence type="ECO:0000313" key="3">
    <source>
        <dbReference type="Proteomes" id="UP000179797"/>
    </source>
</evidence>
<proteinExistence type="predicted"/>
<name>A0A1S1YU27_FLAPC</name>
<dbReference type="PROSITE" id="PS51257">
    <property type="entry name" value="PROKAR_LIPOPROTEIN"/>
    <property type="match status" value="1"/>
</dbReference>
<dbReference type="Proteomes" id="UP000179797">
    <property type="component" value="Unassembled WGS sequence"/>
</dbReference>
<evidence type="ECO:0000313" key="2">
    <source>
        <dbReference type="EMBL" id="OHX64544.1"/>
    </source>
</evidence>
<dbReference type="STRING" id="915059.NH26_23510"/>
<dbReference type="RefSeq" id="WP_044217062.1">
    <property type="nucleotide sequence ID" value="NZ_JRYR02000002.1"/>
</dbReference>
<dbReference type="Pfam" id="PF13201">
    <property type="entry name" value="PCMD"/>
    <property type="match status" value="1"/>
</dbReference>